<organism evidence="1 2">
    <name type="scientific">Nesidiocoris tenuis</name>
    <dbReference type="NCBI Taxonomy" id="355587"/>
    <lineage>
        <taxon>Eukaryota</taxon>
        <taxon>Metazoa</taxon>
        <taxon>Ecdysozoa</taxon>
        <taxon>Arthropoda</taxon>
        <taxon>Hexapoda</taxon>
        <taxon>Insecta</taxon>
        <taxon>Pterygota</taxon>
        <taxon>Neoptera</taxon>
        <taxon>Paraneoptera</taxon>
        <taxon>Hemiptera</taxon>
        <taxon>Heteroptera</taxon>
        <taxon>Panheteroptera</taxon>
        <taxon>Cimicomorpha</taxon>
        <taxon>Miridae</taxon>
        <taxon>Dicyphina</taxon>
        <taxon>Nesidiocoris</taxon>
    </lineage>
</organism>
<gene>
    <name evidence="1" type="ORF">NTJ_10786</name>
</gene>
<reference evidence="1 2" key="1">
    <citation type="submission" date="2023-09" db="EMBL/GenBank/DDBJ databases">
        <title>Nesidiocoris tenuis whole genome shotgun sequence.</title>
        <authorList>
            <person name="Shibata T."/>
            <person name="Shimoda M."/>
            <person name="Kobayashi T."/>
            <person name="Uehara T."/>
        </authorList>
    </citation>
    <scope>NUCLEOTIDE SEQUENCE [LARGE SCALE GENOMIC DNA]</scope>
    <source>
        <strain evidence="1 2">Japan</strain>
    </source>
</reference>
<name>A0ABN7B0N3_9HEMI</name>
<evidence type="ECO:0000313" key="1">
    <source>
        <dbReference type="EMBL" id="BES97971.1"/>
    </source>
</evidence>
<dbReference type="EMBL" id="AP028916">
    <property type="protein sequence ID" value="BES97971.1"/>
    <property type="molecule type" value="Genomic_DNA"/>
</dbReference>
<keyword evidence="2" id="KW-1185">Reference proteome</keyword>
<evidence type="ECO:0000313" key="2">
    <source>
        <dbReference type="Proteomes" id="UP001307889"/>
    </source>
</evidence>
<dbReference type="Proteomes" id="UP001307889">
    <property type="component" value="Chromosome 8"/>
</dbReference>
<accession>A0ABN7B0N3</accession>
<sequence>MKQVPLIGGRGRRRRLKVFAGERLSGAEAARGWRRVDTARSFTPSAGYPGNALPSREVNMSVGGCAAPGRRLSLAPAATLDLAKLGTASHSSTIHEDEREMGIFPV</sequence>
<protein>
    <submittedName>
        <fullName evidence="1">Uncharacterized protein</fullName>
    </submittedName>
</protein>
<proteinExistence type="predicted"/>